<dbReference type="CDD" id="cd02966">
    <property type="entry name" value="TlpA_like_family"/>
    <property type="match status" value="1"/>
</dbReference>
<dbReference type="InterPro" id="IPR013740">
    <property type="entry name" value="Redoxin"/>
</dbReference>
<dbReference type="Gene3D" id="3.40.30.10">
    <property type="entry name" value="Glutaredoxin"/>
    <property type="match status" value="1"/>
</dbReference>
<organism evidence="1 2">
    <name type="scientific">Aliikangiella maris</name>
    <dbReference type="NCBI Taxonomy" id="3162458"/>
    <lineage>
        <taxon>Bacteria</taxon>
        <taxon>Pseudomonadati</taxon>
        <taxon>Pseudomonadota</taxon>
        <taxon>Gammaproteobacteria</taxon>
        <taxon>Oceanospirillales</taxon>
        <taxon>Pleioneaceae</taxon>
        <taxon>Aliikangiella</taxon>
    </lineage>
</organism>
<dbReference type="InterPro" id="IPR013766">
    <property type="entry name" value="Thioredoxin_domain"/>
</dbReference>
<accession>A0ABV2BVS0</accession>
<sequence>MSQWFKIAPLVVAAFLLVFTTSSMAEDKVKAPDFTLKSNSGKNVRLSDFRGKVVLLNFWASWCGPCRQEMPILDEIQKKYESLGFTVLGVNVDTKVESALRYLKDTPVNFPVLYDSESKVSELYNVSAMPSTAIIDRDGHVRYIHPGYKSGDEEKYRQKIKALMRE</sequence>
<dbReference type="InterPro" id="IPR017937">
    <property type="entry name" value="Thioredoxin_CS"/>
</dbReference>
<gene>
    <name evidence="1" type="ORF">ABVT43_12955</name>
</gene>
<proteinExistence type="predicted"/>
<dbReference type="EMBL" id="JBEVCJ010000016">
    <property type="protein sequence ID" value="MET1256041.1"/>
    <property type="molecule type" value="Genomic_DNA"/>
</dbReference>
<evidence type="ECO:0000313" key="1">
    <source>
        <dbReference type="EMBL" id="MET1256041.1"/>
    </source>
</evidence>
<reference evidence="1 2" key="1">
    <citation type="submission" date="2024-06" db="EMBL/GenBank/DDBJ databases">
        <authorList>
            <person name="Li F."/>
        </authorList>
    </citation>
    <scope>NUCLEOTIDE SEQUENCE [LARGE SCALE GENOMIC DNA]</scope>
    <source>
        <strain evidence="1 2">GXAS 311</strain>
    </source>
</reference>
<dbReference type="SUPFAM" id="SSF52833">
    <property type="entry name" value="Thioredoxin-like"/>
    <property type="match status" value="1"/>
</dbReference>
<dbReference type="Proteomes" id="UP001548189">
    <property type="component" value="Unassembled WGS sequence"/>
</dbReference>
<comment type="caution">
    <text evidence="1">The sequence shown here is derived from an EMBL/GenBank/DDBJ whole genome shotgun (WGS) entry which is preliminary data.</text>
</comment>
<dbReference type="PANTHER" id="PTHR42852:SF17">
    <property type="entry name" value="THIOREDOXIN-LIKE PROTEIN HI_1115"/>
    <property type="match status" value="1"/>
</dbReference>
<dbReference type="InterPro" id="IPR050553">
    <property type="entry name" value="Thioredoxin_ResA/DsbE_sf"/>
</dbReference>
<dbReference type="Pfam" id="PF08534">
    <property type="entry name" value="Redoxin"/>
    <property type="match status" value="1"/>
</dbReference>
<dbReference type="PROSITE" id="PS00194">
    <property type="entry name" value="THIOREDOXIN_1"/>
    <property type="match status" value="1"/>
</dbReference>
<evidence type="ECO:0000313" key="2">
    <source>
        <dbReference type="Proteomes" id="UP001548189"/>
    </source>
</evidence>
<protein>
    <submittedName>
        <fullName evidence="1">TlpA disulfide reductase family protein</fullName>
    </submittedName>
</protein>
<dbReference type="InterPro" id="IPR036249">
    <property type="entry name" value="Thioredoxin-like_sf"/>
</dbReference>
<name>A0ABV2BVS0_9GAMM</name>
<dbReference type="PANTHER" id="PTHR42852">
    <property type="entry name" value="THIOL:DISULFIDE INTERCHANGE PROTEIN DSBE"/>
    <property type="match status" value="1"/>
</dbReference>
<dbReference type="PROSITE" id="PS51352">
    <property type="entry name" value="THIOREDOXIN_2"/>
    <property type="match status" value="1"/>
</dbReference>
<keyword evidence="2" id="KW-1185">Reference proteome</keyword>